<keyword evidence="7" id="KW-1185">Reference proteome</keyword>
<comment type="similarity">
    <text evidence="1">Belongs to the ROK (NagC/XylR) family.</text>
</comment>
<dbReference type="STRING" id="1216006.VA7868_00953"/>
<dbReference type="Pfam" id="PF00480">
    <property type="entry name" value="ROK"/>
    <property type="match status" value="1"/>
</dbReference>
<dbReference type="RefSeq" id="WP_073602723.1">
    <property type="nucleotide sequence ID" value="NZ_FQXZ01000009.1"/>
</dbReference>
<dbReference type="PROSITE" id="PS01125">
    <property type="entry name" value="ROK"/>
    <property type="match status" value="1"/>
</dbReference>
<dbReference type="EMBL" id="FQXZ01000009">
    <property type="protein sequence ID" value="SHH94270.1"/>
    <property type="molecule type" value="Genomic_DNA"/>
</dbReference>
<dbReference type="InterPro" id="IPR036388">
    <property type="entry name" value="WH-like_DNA-bd_sf"/>
</dbReference>
<dbReference type="AlphaFoldDB" id="A0A1M5X378"/>
<sequence length="403" mass="44247">MTQHKDRVTNHEQLKLVNAARVYQLIDLYGPVSRVSIAQQTALAPASVTNITRQLLDHNLISEVAQQASTGGRPAISLTTRQTGFYFVSCRLGRDVIQCAAMDLSGQTHFEQQTRLEEHDKQGIVHTLLDQIQQITNRFPQQRFVAIAVTMAGLVDPASGIIHYSPNHSISGLKLSEVLKDFSLPVYIGNDIRARALSEFYLGSAQQCDDFILVSIHNGVGAGIISDGQLLLGKHRPVGEIGHVQIDPFGKQCHCGSFGCLETVVSNPAIIEQTRELLERGHPSCLTAQNLTIESICHAATQGDAVANHVMEQAAKYLGQVLGMLVNVFNPEKILLSGEIAQSSPVLFPLLMQQIKRQTLPSFSGNLTLDRATFQHQDTIGGYALIKRALHDSDLLRHIMQNQ</sequence>
<dbReference type="Proteomes" id="UP000184608">
    <property type="component" value="Unassembled WGS sequence"/>
</dbReference>
<keyword evidence="3" id="KW-0238">DNA-binding</keyword>
<dbReference type="Gene3D" id="1.10.10.10">
    <property type="entry name" value="Winged helix-like DNA-binding domain superfamily/Winged helix DNA-binding domain"/>
    <property type="match status" value="1"/>
</dbReference>
<dbReference type="PANTHER" id="PTHR18964:SF175">
    <property type="entry name" value="N-ACETYLGLUCOSAMINE REPRESSOR"/>
    <property type="match status" value="1"/>
</dbReference>
<dbReference type="InterPro" id="IPR000600">
    <property type="entry name" value="ROK"/>
</dbReference>
<protein>
    <submittedName>
        <fullName evidence="6">N-acetylglucosamine repressor</fullName>
    </submittedName>
</protein>
<organism evidence="6 7">
    <name type="scientific">Vibrio aerogenes CECT 7868</name>
    <dbReference type="NCBI Taxonomy" id="1216006"/>
    <lineage>
        <taxon>Bacteria</taxon>
        <taxon>Pseudomonadati</taxon>
        <taxon>Pseudomonadota</taxon>
        <taxon>Gammaproteobacteria</taxon>
        <taxon>Vibrionales</taxon>
        <taxon>Vibrionaceae</taxon>
        <taxon>Vibrio</taxon>
    </lineage>
</organism>
<dbReference type="InterPro" id="IPR036390">
    <property type="entry name" value="WH_DNA-bd_sf"/>
</dbReference>
<evidence type="ECO:0000313" key="6">
    <source>
        <dbReference type="EMBL" id="SHH94270.1"/>
    </source>
</evidence>
<dbReference type="InterPro" id="IPR049874">
    <property type="entry name" value="ROK_cs"/>
</dbReference>
<dbReference type="FunFam" id="1.10.10.10:FF:000045">
    <property type="entry name" value="ROK family transcriptional regulator"/>
    <property type="match status" value="1"/>
</dbReference>
<dbReference type="Gene3D" id="3.30.420.40">
    <property type="match status" value="2"/>
</dbReference>
<dbReference type="OrthoDB" id="3189808at2"/>
<keyword evidence="4" id="KW-0804">Transcription</keyword>
<evidence type="ECO:0000256" key="4">
    <source>
        <dbReference type="ARBA" id="ARBA00023163"/>
    </source>
</evidence>
<proteinExistence type="inferred from homology"/>
<dbReference type="InterPro" id="IPR043129">
    <property type="entry name" value="ATPase_NBD"/>
</dbReference>
<dbReference type="GO" id="GO:0006355">
    <property type="term" value="P:regulation of DNA-templated transcription"/>
    <property type="evidence" value="ECO:0007669"/>
    <property type="project" value="TreeGrafter"/>
</dbReference>
<gene>
    <name evidence="6" type="primary">nagC_1</name>
    <name evidence="6" type="ORF">VA7868_00953</name>
</gene>
<evidence type="ECO:0000313" key="7">
    <source>
        <dbReference type="Proteomes" id="UP000184608"/>
    </source>
</evidence>
<dbReference type="SUPFAM" id="SSF46785">
    <property type="entry name" value="Winged helix' DNA-binding domain"/>
    <property type="match status" value="1"/>
</dbReference>
<dbReference type="GO" id="GO:0003677">
    <property type="term" value="F:DNA binding"/>
    <property type="evidence" value="ECO:0007669"/>
    <property type="project" value="UniProtKB-KW"/>
</dbReference>
<dbReference type="SUPFAM" id="SSF53067">
    <property type="entry name" value="Actin-like ATPase domain"/>
    <property type="match status" value="1"/>
</dbReference>
<evidence type="ECO:0000256" key="1">
    <source>
        <dbReference type="ARBA" id="ARBA00006479"/>
    </source>
</evidence>
<keyword evidence="2" id="KW-0805">Transcription regulation</keyword>
<accession>A0A1M5X378</accession>
<name>A0A1M5X378_9VIBR</name>
<dbReference type="PANTHER" id="PTHR18964">
    <property type="entry name" value="ROK (REPRESSOR, ORF, KINASE) FAMILY"/>
    <property type="match status" value="1"/>
</dbReference>
<evidence type="ECO:0000256" key="3">
    <source>
        <dbReference type="ARBA" id="ARBA00023125"/>
    </source>
</evidence>
<evidence type="ECO:0000256" key="2">
    <source>
        <dbReference type="ARBA" id="ARBA00023015"/>
    </source>
</evidence>
<reference evidence="6 7" key="1">
    <citation type="submission" date="2016-11" db="EMBL/GenBank/DDBJ databases">
        <authorList>
            <person name="Jaros S."/>
            <person name="Januszkiewicz K."/>
            <person name="Wedrychowicz H."/>
        </authorList>
    </citation>
    <scope>NUCLEOTIDE SEQUENCE [LARGE SCALE GENOMIC DNA]</scope>
    <source>
        <strain evidence="6 7">CECT 7868</strain>
    </source>
</reference>
<keyword evidence="5" id="KW-0119">Carbohydrate metabolism</keyword>
<evidence type="ECO:0000256" key="5">
    <source>
        <dbReference type="ARBA" id="ARBA00023277"/>
    </source>
</evidence>